<evidence type="ECO:0000259" key="4">
    <source>
        <dbReference type="Pfam" id="PF00561"/>
    </source>
</evidence>
<feature type="signal peptide" evidence="3">
    <location>
        <begin position="1"/>
        <end position="21"/>
    </location>
</feature>
<evidence type="ECO:0000256" key="1">
    <source>
        <dbReference type="ARBA" id="ARBA00010088"/>
    </source>
</evidence>
<dbReference type="InterPro" id="IPR029058">
    <property type="entry name" value="AB_hydrolase_fold"/>
</dbReference>
<evidence type="ECO:0000256" key="3">
    <source>
        <dbReference type="SAM" id="SignalP"/>
    </source>
</evidence>
<dbReference type="InterPro" id="IPR051601">
    <property type="entry name" value="Serine_prot/Carboxylest_S33"/>
</dbReference>
<gene>
    <name evidence="6" type="ORF">Aiant_20060</name>
</gene>
<dbReference type="Pfam" id="PF00561">
    <property type="entry name" value="Abhydrolase_1"/>
    <property type="match status" value="1"/>
</dbReference>
<dbReference type="EMBL" id="AP023356">
    <property type="protein sequence ID" value="BCJ41349.1"/>
    <property type="molecule type" value="Genomic_DNA"/>
</dbReference>
<dbReference type="InterPro" id="IPR000073">
    <property type="entry name" value="AB_hydrolase_1"/>
</dbReference>
<reference evidence="6 7" key="1">
    <citation type="submission" date="2020-08" db="EMBL/GenBank/DDBJ databases">
        <title>Whole genome shotgun sequence of Actinoplanes ianthinogenes NBRC 13996.</title>
        <authorList>
            <person name="Komaki H."/>
            <person name="Tamura T."/>
        </authorList>
    </citation>
    <scope>NUCLEOTIDE SEQUENCE [LARGE SCALE GENOMIC DNA]</scope>
    <source>
        <strain evidence="6 7">NBRC 13996</strain>
    </source>
</reference>
<dbReference type="RefSeq" id="WP_189336597.1">
    <property type="nucleotide sequence ID" value="NZ_AP023356.1"/>
</dbReference>
<dbReference type="PANTHER" id="PTHR43248:SF30">
    <property type="entry name" value="AB HYDROLASE-1 DOMAIN-CONTAINING PROTEIN"/>
    <property type="match status" value="1"/>
</dbReference>
<evidence type="ECO:0000313" key="7">
    <source>
        <dbReference type="Proteomes" id="UP000676967"/>
    </source>
</evidence>
<organism evidence="6 7">
    <name type="scientific">Actinoplanes ianthinogenes</name>
    <dbReference type="NCBI Taxonomy" id="122358"/>
    <lineage>
        <taxon>Bacteria</taxon>
        <taxon>Bacillati</taxon>
        <taxon>Actinomycetota</taxon>
        <taxon>Actinomycetes</taxon>
        <taxon>Micromonosporales</taxon>
        <taxon>Micromonosporaceae</taxon>
        <taxon>Actinoplanes</taxon>
    </lineage>
</organism>
<accession>A0ABN6CA32</accession>
<comment type="similarity">
    <text evidence="1">Belongs to the peptidase S33 family.</text>
</comment>
<keyword evidence="3" id="KW-0732">Signal</keyword>
<feature type="domain" description="Peptidase S33 tripeptidyl aminopeptidase-like C-terminal" evidence="5">
    <location>
        <begin position="368"/>
        <end position="459"/>
    </location>
</feature>
<evidence type="ECO:0000313" key="6">
    <source>
        <dbReference type="EMBL" id="BCJ41349.1"/>
    </source>
</evidence>
<feature type="domain" description="AB hydrolase-1" evidence="4">
    <location>
        <begin position="83"/>
        <end position="257"/>
    </location>
</feature>
<evidence type="ECO:0000259" key="5">
    <source>
        <dbReference type="Pfam" id="PF08386"/>
    </source>
</evidence>
<dbReference type="PANTHER" id="PTHR43248">
    <property type="entry name" value="2-SUCCINYL-6-HYDROXY-2,4-CYCLOHEXADIENE-1-CARBOXYLATE SYNTHASE"/>
    <property type="match status" value="1"/>
</dbReference>
<dbReference type="Gene3D" id="3.40.50.1820">
    <property type="entry name" value="alpha/beta hydrolase"/>
    <property type="match status" value="1"/>
</dbReference>
<dbReference type="SUPFAM" id="SSF53474">
    <property type="entry name" value="alpha/beta-Hydrolases"/>
    <property type="match status" value="1"/>
</dbReference>
<keyword evidence="7" id="KW-1185">Reference proteome</keyword>
<protein>
    <submittedName>
        <fullName evidence="6">Peptidase</fullName>
    </submittedName>
</protein>
<dbReference type="Proteomes" id="UP000676967">
    <property type="component" value="Chromosome"/>
</dbReference>
<sequence>MRLMALVTTVLVAAAPAVAHAAPARAALDWGECTEVIPNITPDPLVTCGWLTLPVDWARPHGATFRMAVAKRAAPDPQRRVGTLVFGPGGPGDSGVYRVRQGTRFSPEQRDRFDIVSFDPRTVARSAAPTCAPEADDPPVILDGPAAFAAAISSNRAYWARCRASSPVFGNADSVTIARDLDALRRALGEPRLTFHGSSYGTLLGQMYAERFPDRVRAIVLESAFDHDLPLTEYVRSEAAASQDALDEFVAWCDRVTTAECELHGTDVRDTWRSIVKRAGEGGYPGSTTFEIAAIPMALTPQWPTLATTIRRLADGWVPPKPDLGVASGVFCADFPVRVRDFQAYRKLLDVAAKAAPDVPYGAGLLAVRTCLGWPQPIANPPHRLSVHTRTPLLVFNAVHDPRTPYAWARHVAAELGPSGRLVTYRGAGHGQYRATACTTSVIDRYLIDLTVPPPGASCPAAD</sequence>
<keyword evidence="2" id="KW-0378">Hydrolase</keyword>
<evidence type="ECO:0000256" key="2">
    <source>
        <dbReference type="ARBA" id="ARBA00022801"/>
    </source>
</evidence>
<feature type="chain" id="PRO_5045706687" evidence="3">
    <location>
        <begin position="22"/>
        <end position="463"/>
    </location>
</feature>
<name>A0ABN6CA32_9ACTN</name>
<proteinExistence type="inferred from homology"/>
<dbReference type="Pfam" id="PF08386">
    <property type="entry name" value="Abhydrolase_4"/>
    <property type="match status" value="1"/>
</dbReference>
<dbReference type="InterPro" id="IPR013595">
    <property type="entry name" value="Pept_S33_TAP-like_C"/>
</dbReference>